<dbReference type="SUPFAM" id="SSF55469">
    <property type="entry name" value="FMN-dependent nitroreductase-like"/>
    <property type="match status" value="1"/>
</dbReference>
<dbReference type="Gene3D" id="3.40.109.10">
    <property type="entry name" value="NADH Oxidase"/>
    <property type="match status" value="1"/>
</dbReference>
<reference evidence="4 5" key="1">
    <citation type="submission" date="2016-10" db="EMBL/GenBank/DDBJ databases">
        <authorList>
            <person name="de Groot N.N."/>
        </authorList>
    </citation>
    <scope>NUCLEOTIDE SEQUENCE [LARGE SCALE GENOMIC DNA]</scope>
    <source>
        <strain evidence="4 5">B25</strain>
    </source>
</reference>
<evidence type="ECO:0000256" key="2">
    <source>
        <dbReference type="ARBA" id="ARBA00023002"/>
    </source>
</evidence>
<dbReference type="RefSeq" id="WP_074641138.1">
    <property type="nucleotide sequence ID" value="NZ_AP025286.1"/>
</dbReference>
<evidence type="ECO:0000256" key="1">
    <source>
        <dbReference type="ARBA" id="ARBA00007118"/>
    </source>
</evidence>
<dbReference type="Proteomes" id="UP000182360">
    <property type="component" value="Unassembled WGS sequence"/>
</dbReference>
<protein>
    <submittedName>
        <fullName evidence="4">Putative TM nitroreductase</fullName>
    </submittedName>
</protein>
<dbReference type="EMBL" id="FOFU01000002">
    <property type="protein sequence ID" value="SEP98880.1"/>
    <property type="molecule type" value="Genomic_DNA"/>
</dbReference>
<keyword evidence="5" id="KW-1185">Reference proteome</keyword>
<gene>
    <name evidence="4" type="ORF">SAMN04487977_102127</name>
</gene>
<keyword evidence="2" id="KW-0560">Oxidoreductase</keyword>
<dbReference type="InterPro" id="IPR029478">
    <property type="entry name" value="TM1586_NiRdase"/>
</dbReference>
<sequence length="220" mass="24379">MDIKQAIRERHSVRQYKDLPLKAEDKERLEALVKECNEASGLNIQLICNDPDCFNTFLAHYGKFSKANNYFAMVAKKDMANRDELIGYYGQKLVLEAQMLGLNTCWVAGTYGKGKCKADIAAGEKIICVISLGYGENNGSVHKSKPVEKLCKVPESAQPDWFKEGLEAALLAPTALNQQKFRITLSDGEPVITTKGGPMTQIDLGIVKYNFEIASGHKCK</sequence>
<dbReference type="OrthoDB" id="9812105at2"/>
<comment type="similarity">
    <text evidence="1">Belongs to the nitroreductase family.</text>
</comment>
<evidence type="ECO:0000313" key="5">
    <source>
        <dbReference type="Proteomes" id="UP000182360"/>
    </source>
</evidence>
<dbReference type="InterPro" id="IPR000415">
    <property type="entry name" value="Nitroreductase-like"/>
</dbReference>
<feature type="domain" description="Putative nitroreductase TM1586" evidence="3">
    <location>
        <begin position="2"/>
        <end position="215"/>
    </location>
</feature>
<dbReference type="GO" id="GO:0016491">
    <property type="term" value="F:oxidoreductase activity"/>
    <property type="evidence" value="ECO:0007669"/>
    <property type="project" value="UniProtKB-KW"/>
</dbReference>
<name>A0A1H9CCC3_9SPIR</name>
<organism evidence="4 5">
    <name type="scientific">Treponema bryantii</name>
    <dbReference type="NCBI Taxonomy" id="163"/>
    <lineage>
        <taxon>Bacteria</taxon>
        <taxon>Pseudomonadati</taxon>
        <taxon>Spirochaetota</taxon>
        <taxon>Spirochaetia</taxon>
        <taxon>Spirochaetales</taxon>
        <taxon>Treponemataceae</taxon>
        <taxon>Treponema</taxon>
    </lineage>
</organism>
<proteinExistence type="inferred from homology"/>
<dbReference type="PANTHER" id="PTHR43673:SF10">
    <property type="entry name" value="NADH DEHYDROGENASE_NAD(P)H NITROREDUCTASE XCC3605-RELATED"/>
    <property type="match status" value="1"/>
</dbReference>
<evidence type="ECO:0000313" key="4">
    <source>
        <dbReference type="EMBL" id="SEP98880.1"/>
    </source>
</evidence>
<dbReference type="Pfam" id="PF14512">
    <property type="entry name" value="TM1586_NiRdase"/>
    <property type="match status" value="1"/>
</dbReference>
<accession>A0A1H9CCC3</accession>
<dbReference type="AlphaFoldDB" id="A0A1H9CCC3"/>
<evidence type="ECO:0000259" key="3">
    <source>
        <dbReference type="Pfam" id="PF14512"/>
    </source>
</evidence>
<dbReference type="Gene3D" id="3.40.109.30">
    <property type="entry name" value="putative nitroreductase (tm1586), domain 2"/>
    <property type="match status" value="1"/>
</dbReference>
<dbReference type="PANTHER" id="PTHR43673">
    <property type="entry name" value="NAD(P)H NITROREDUCTASE YDGI-RELATED"/>
    <property type="match status" value="1"/>
</dbReference>